<dbReference type="InterPro" id="IPR036503">
    <property type="entry name" value="Ald_Fedxn_OxRdtase_N_sf"/>
</dbReference>
<comment type="caution">
    <text evidence="10">The sequence shown here is derived from an EMBL/GenBank/DDBJ whole genome shotgun (WGS) entry which is preliminary data.</text>
</comment>
<dbReference type="PANTHER" id="PTHR30038">
    <property type="entry name" value="ALDEHYDE FERREDOXIN OXIDOREDUCTASE"/>
    <property type="match status" value="1"/>
</dbReference>
<evidence type="ECO:0000313" key="10">
    <source>
        <dbReference type="EMBL" id="OGD14094.1"/>
    </source>
</evidence>
<dbReference type="GO" id="GO:0016625">
    <property type="term" value="F:oxidoreductase activity, acting on the aldehyde or oxo group of donors, iron-sulfur protein as acceptor"/>
    <property type="evidence" value="ECO:0007669"/>
    <property type="project" value="InterPro"/>
</dbReference>
<reference evidence="10 11" key="1">
    <citation type="journal article" date="2016" name="Nat. Commun.">
        <title>Thousands of microbial genomes shed light on interconnected biogeochemical processes in an aquifer system.</title>
        <authorList>
            <person name="Anantharaman K."/>
            <person name="Brown C.T."/>
            <person name="Hug L.A."/>
            <person name="Sharon I."/>
            <person name="Castelle C.J."/>
            <person name="Probst A.J."/>
            <person name="Thomas B.C."/>
            <person name="Singh A."/>
            <person name="Wilkins M.J."/>
            <person name="Karaoz U."/>
            <person name="Brodie E.L."/>
            <person name="Williams K.H."/>
            <person name="Hubbard S.S."/>
            <person name="Banfield J.F."/>
        </authorList>
    </citation>
    <scope>NUCLEOTIDE SEQUENCE [LARGE SCALE GENOMIC DNA]</scope>
</reference>
<dbReference type="STRING" id="1797291.A2V47_04475"/>
<dbReference type="Gene3D" id="1.10.599.10">
    <property type="entry name" value="Aldehyde Ferredoxin Oxidoreductase Protein, subunit A, domain 3"/>
    <property type="match status" value="1"/>
</dbReference>
<evidence type="ECO:0000256" key="4">
    <source>
        <dbReference type="ARBA" id="ARBA00022723"/>
    </source>
</evidence>
<keyword evidence="5" id="KW-0560">Oxidoreductase</keyword>
<dbReference type="GO" id="GO:0051539">
    <property type="term" value="F:4 iron, 4 sulfur cluster binding"/>
    <property type="evidence" value="ECO:0007669"/>
    <property type="project" value="UniProtKB-KW"/>
</dbReference>
<evidence type="ECO:0000256" key="1">
    <source>
        <dbReference type="ARBA" id="ARBA00001966"/>
    </source>
</evidence>
<dbReference type="Proteomes" id="UP000177701">
    <property type="component" value="Unassembled WGS sequence"/>
</dbReference>
<evidence type="ECO:0000256" key="8">
    <source>
        <dbReference type="ARBA" id="ARBA00049934"/>
    </source>
</evidence>
<organism evidence="10 11">
    <name type="scientific">Candidatus Sediminicultor quintus</name>
    <dbReference type="NCBI Taxonomy" id="1797291"/>
    <lineage>
        <taxon>Bacteria</taxon>
        <taxon>Pseudomonadati</taxon>
        <taxon>Atribacterota</taxon>
        <taxon>Candidatus Phoenicimicrobiia</taxon>
        <taxon>Candidatus Pheonicimicrobiales</taxon>
        <taxon>Candidatus Phoenicimicrobiaceae</taxon>
        <taxon>Candidatus Sediminicultor</taxon>
    </lineage>
</organism>
<dbReference type="SMART" id="SM00790">
    <property type="entry name" value="AFOR_N"/>
    <property type="match status" value="1"/>
</dbReference>
<comment type="cofactor">
    <cofactor evidence="1">
        <name>[4Fe-4S] cluster</name>
        <dbReference type="ChEBI" id="CHEBI:49883"/>
    </cofactor>
</comment>
<dbReference type="InterPro" id="IPR013985">
    <property type="entry name" value="Ald_Fedxn_OxRdtase_dom3"/>
</dbReference>
<proteinExistence type="inferred from homology"/>
<dbReference type="GO" id="GO:0009055">
    <property type="term" value="F:electron transfer activity"/>
    <property type="evidence" value="ECO:0007669"/>
    <property type="project" value="InterPro"/>
</dbReference>
<dbReference type="InterPro" id="IPR001203">
    <property type="entry name" value="OxRdtase_Ald_Fedxn_C"/>
</dbReference>
<evidence type="ECO:0000256" key="5">
    <source>
        <dbReference type="ARBA" id="ARBA00023002"/>
    </source>
</evidence>
<dbReference type="InterPro" id="IPR036021">
    <property type="entry name" value="Tungsten_al_ferr_oxy-like_C"/>
</dbReference>
<dbReference type="GO" id="GO:0046872">
    <property type="term" value="F:metal ion binding"/>
    <property type="evidence" value="ECO:0007669"/>
    <property type="project" value="UniProtKB-KW"/>
</dbReference>
<comment type="similarity">
    <text evidence="2">Belongs to the AOR/FOR family.</text>
</comment>
<evidence type="ECO:0000256" key="2">
    <source>
        <dbReference type="ARBA" id="ARBA00011032"/>
    </source>
</evidence>
<dbReference type="Gene3D" id="1.10.569.10">
    <property type="entry name" value="Aldehyde Ferredoxin Oxidoreductase Protein, subunit A, domain 2"/>
    <property type="match status" value="1"/>
</dbReference>
<dbReference type="Gene3D" id="3.60.9.10">
    <property type="entry name" value="Aldehyde ferredoxin oxidoreductase, N-terminal domain"/>
    <property type="match status" value="1"/>
</dbReference>
<accession>A0A1F5A8F7</accession>
<feature type="domain" description="Aldehyde ferredoxin oxidoreductase N-terminal" evidence="9">
    <location>
        <begin position="6"/>
        <end position="207"/>
    </location>
</feature>
<dbReference type="InterPro" id="IPR051919">
    <property type="entry name" value="W-dependent_AOR"/>
</dbReference>
<dbReference type="Pfam" id="PF02730">
    <property type="entry name" value="AFOR_N"/>
    <property type="match status" value="1"/>
</dbReference>
<protein>
    <recommendedName>
        <fullName evidence="9">Aldehyde ferredoxin oxidoreductase N-terminal domain-containing protein</fullName>
    </recommendedName>
</protein>
<dbReference type="PANTHER" id="PTHR30038:SF0">
    <property type="entry name" value="TUNGSTEN-CONTAINING ALDEHYDE FERREDOXIN OXIDOREDUCTASE"/>
    <property type="match status" value="1"/>
</dbReference>
<keyword evidence="4" id="KW-0479">Metal-binding</keyword>
<dbReference type="InterPro" id="IPR013983">
    <property type="entry name" value="Ald_Fedxn_OxRdtase_N"/>
</dbReference>
<dbReference type="SUPFAM" id="SSF48310">
    <property type="entry name" value="Aldehyde ferredoxin oxidoreductase, C-terminal domains"/>
    <property type="match status" value="1"/>
</dbReference>
<comment type="cofactor">
    <cofactor evidence="8">
        <name>tungstopterin</name>
        <dbReference type="ChEBI" id="CHEBI:30402"/>
    </cofactor>
</comment>
<sequence>MFSGGYQEKYLRINLTNKKIEEEKINPEWQRKFLGGRGLAARFYYDEIANHIEPFSPDNKLILFTGPLTGTSGPATTKMGVATKSPETRQYLCSNGGGFFGPHLKKSGYDGLIIEGKATKPVYILIEDNQIKIEKGENLWGKTTKEVNKKLKEKVGREDQVFSCGPAAENRVRLSCIQIGERSMGRGGAGAVMASKNLKAIAVKGTGEIAVSEPNKFKEVVKEAISYVRKSKASHTEYGTAQYTAIMNELGCYPTRNFQTGVFEGINTITAEYMKKNFFIKNQACFHCPVACSQLCEVREGIFKGAKSDPEYESIGTLGAVCGVSDFAAIIKANEICDELGIDTMSVGVIIGFAMELFERGYITKKDTGGLELKFGNGVAMVNMIEKIAKREDIGNLLAEGMLGIAEKMPEMQKYMMHVKGLPLAAYDPRGFYGNALTYGTSSRGACHNVGGWSIREELLLGEYDRFAVEGKGKLIKSIQDIRGYIDSLGICTVVRSGYGFTDKPQGKVLEYLTGYNFTPELMTIGERVYNLERLIINREGRFRKDDMIPERLRTEKMPEGQAKGHVVSDEIYNTMLDEYYEVRGWDRDGKPTKERLQELSLDDLI</sequence>
<dbReference type="SUPFAM" id="SSF56228">
    <property type="entry name" value="Aldehyde ferredoxin oxidoreductase, N-terminal domain"/>
    <property type="match status" value="1"/>
</dbReference>
<name>A0A1F5A8F7_9BACT</name>
<dbReference type="InterPro" id="IPR013984">
    <property type="entry name" value="Ald_Fedxn_OxRdtase_dom2"/>
</dbReference>
<evidence type="ECO:0000256" key="7">
    <source>
        <dbReference type="ARBA" id="ARBA00023014"/>
    </source>
</evidence>
<keyword evidence="6" id="KW-0408">Iron</keyword>
<keyword evidence="7" id="KW-0411">Iron-sulfur</keyword>
<evidence type="ECO:0000259" key="9">
    <source>
        <dbReference type="SMART" id="SM00790"/>
    </source>
</evidence>
<evidence type="ECO:0000256" key="6">
    <source>
        <dbReference type="ARBA" id="ARBA00023004"/>
    </source>
</evidence>
<gene>
    <name evidence="10" type="ORF">A2V47_04475</name>
</gene>
<dbReference type="Pfam" id="PF01314">
    <property type="entry name" value="AFOR_C"/>
    <property type="match status" value="1"/>
</dbReference>
<dbReference type="EMBL" id="MEYH01000092">
    <property type="protein sequence ID" value="OGD14094.1"/>
    <property type="molecule type" value="Genomic_DNA"/>
</dbReference>
<evidence type="ECO:0000256" key="3">
    <source>
        <dbReference type="ARBA" id="ARBA00022485"/>
    </source>
</evidence>
<dbReference type="AlphaFoldDB" id="A0A1F5A8F7"/>
<evidence type="ECO:0000313" key="11">
    <source>
        <dbReference type="Proteomes" id="UP000177701"/>
    </source>
</evidence>
<keyword evidence="3" id="KW-0004">4Fe-4S</keyword>